<dbReference type="AlphaFoldDB" id="A0A418VD27"/>
<sequence length="138" mass="15186">METRRGQPGCLDQLCRPGPHSWVIVTAWNPLGQEASASQNAEAQARLSAQVRRHFPASKEVMNGEGRWQEPALLVPGATLRDARRWGTEFDQAAVLFGVGARAALVWRGSRVERLWAARVQAPPPGTVSLRDGELQRP</sequence>
<gene>
    <name evidence="1" type="ORF">D3875_19155</name>
</gene>
<comment type="caution">
    <text evidence="1">The sequence shown here is derived from an EMBL/GenBank/DDBJ whole genome shotgun (WGS) entry which is preliminary data.</text>
</comment>
<dbReference type="Proteomes" id="UP000286287">
    <property type="component" value="Unassembled WGS sequence"/>
</dbReference>
<accession>A0A418VD27</accession>
<evidence type="ECO:0000313" key="1">
    <source>
        <dbReference type="EMBL" id="RJF73890.1"/>
    </source>
</evidence>
<keyword evidence="2" id="KW-1185">Reference proteome</keyword>
<organism evidence="1 2">
    <name type="scientific">Deinococcus cavernae</name>
    <dbReference type="NCBI Taxonomy" id="2320857"/>
    <lineage>
        <taxon>Bacteria</taxon>
        <taxon>Thermotogati</taxon>
        <taxon>Deinococcota</taxon>
        <taxon>Deinococci</taxon>
        <taxon>Deinococcales</taxon>
        <taxon>Deinococcaceae</taxon>
        <taxon>Deinococcus</taxon>
    </lineage>
</organism>
<name>A0A418VD27_9DEIO</name>
<evidence type="ECO:0000313" key="2">
    <source>
        <dbReference type="Proteomes" id="UP000286287"/>
    </source>
</evidence>
<protein>
    <submittedName>
        <fullName evidence="1">DUF3293 domain-containing protein</fullName>
    </submittedName>
</protein>
<dbReference type="OrthoDB" id="66387at2"/>
<reference evidence="1 2" key="1">
    <citation type="submission" date="2018-09" db="EMBL/GenBank/DDBJ databases">
        <authorList>
            <person name="Zhu H."/>
        </authorList>
    </citation>
    <scope>NUCLEOTIDE SEQUENCE [LARGE SCALE GENOMIC DNA]</scope>
    <source>
        <strain evidence="1 2">K2S05-167</strain>
    </source>
</reference>
<dbReference type="EMBL" id="QYUJ01000014">
    <property type="protein sequence ID" value="RJF73890.1"/>
    <property type="molecule type" value="Genomic_DNA"/>
</dbReference>
<dbReference type="Pfam" id="PF11697">
    <property type="entry name" value="DUF3293"/>
    <property type="match status" value="1"/>
</dbReference>
<dbReference type="InterPro" id="IPR021710">
    <property type="entry name" value="DUF3293"/>
</dbReference>
<proteinExistence type="predicted"/>